<keyword evidence="3" id="KW-1185">Reference proteome</keyword>
<reference evidence="2 3" key="1">
    <citation type="submission" date="2020-02" db="EMBL/GenBank/DDBJ databases">
        <title>Complete Genome Sequence of Lactobacillus sp. NFFJ11 Isolated from animal feed.</title>
        <authorList>
            <person name="Jung J.Y."/>
        </authorList>
    </citation>
    <scope>NUCLEOTIDE SEQUENCE [LARGE SCALE GENOMIC DNA]</scope>
    <source>
        <strain evidence="2 3">NFFJ11</strain>
    </source>
</reference>
<dbReference type="RefSeq" id="WP_059075027.1">
    <property type="nucleotide sequence ID" value="NZ_CP049366.1"/>
</dbReference>
<accession>A0A7L7KYH3</accession>
<evidence type="ECO:0000259" key="1">
    <source>
        <dbReference type="Pfam" id="PF05043"/>
    </source>
</evidence>
<evidence type="ECO:0000313" key="2">
    <source>
        <dbReference type="EMBL" id="QMT84805.1"/>
    </source>
</evidence>
<proteinExistence type="predicted"/>
<protein>
    <recommendedName>
        <fullName evidence="1">Mga helix-turn-helix domain-containing protein</fullName>
    </recommendedName>
</protein>
<dbReference type="EMBL" id="CP049366">
    <property type="protein sequence ID" value="QMT84805.1"/>
    <property type="molecule type" value="Genomic_DNA"/>
</dbReference>
<dbReference type="KEGG" id="cpab:G6534_09305"/>
<evidence type="ECO:0000313" key="3">
    <source>
        <dbReference type="Proteomes" id="UP000514410"/>
    </source>
</evidence>
<feature type="domain" description="Mga helix-turn-helix" evidence="1">
    <location>
        <begin position="18"/>
        <end position="68"/>
    </location>
</feature>
<dbReference type="InterPro" id="IPR007737">
    <property type="entry name" value="Mga_HTH"/>
</dbReference>
<dbReference type="Pfam" id="PF05043">
    <property type="entry name" value="Mga"/>
    <property type="match status" value="1"/>
</dbReference>
<gene>
    <name evidence="2" type="ORF">G6534_09305</name>
</gene>
<dbReference type="Proteomes" id="UP000514410">
    <property type="component" value="Chromosome"/>
</dbReference>
<sequence>MTNKDVNSKERALIIAFRMFFGEKINVKETAETYGVSKRTILRDISSIRHVLADKDLANYRFELKYNESHNNYNIFDNGILTLEEALLVLMTLAGNIPDINSDSLNKVSKGITDLVATSKRRQLGPALLNAKESYMALSNKKDILPRVKKFLIWTIDHKTIHFTDASADCSLDGVPLSIFVRNRDCFVLMYVAGDINRNIVYPIDKLTNLSESKKEIKISRTNLESHGDFY</sequence>
<organism evidence="2 3">
    <name type="scientific">Companilactobacillus pabuli</name>
    <dbReference type="NCBI Taxonomy" id="2714036"/>
    <lineage>
        <taxon>Bacteria</taxon>
        <taxon>Bacillati</taxon>
        <taxon>Bacillota</taxon>
        <taxon>Bacilli</taxon>
        <taxon>Lactobacillales</taxon>
        <taxon>Lactobacillaceae</taxon>
        <taxon>Companilactobacillus</taxon>
    </lineage>
</organism>
<dbReference type="AlphaFoldDB" id="A0A7L7KYH3"/>
<name>A0A7L7KYH3_9LACO</name>